<evidence type="ECO:0000256" key="5">
    <source>
        <dbReference type="ARBA" id="ARBA00023273"/>
    </source>
</evidence>
<evidence type="ECO:0000256" key="3">
    <source>
        <dbReference type="ARBA" id="ARBA00022737"/>
    </source>
</evidence>
<feature type="domain" description="IF140/IFT172/WDR19 TPR" evidence="8">
    <location>
        <begin position="986"/>
        <end position="1183"/>
    </location>
</feature>
<feature type="region of interest" description="Disordered" evidence="6">
    <location>
        <begin position="961"/>
        <end position="984"/>
    </location>
</feature>
<dbReference type="EMBL" id="GG745388">
    <property type="protein sequence ID" value="KNE73141.1"/>
    <property type="molecule type" value="Genomic_DNA"/>
</dbReference>
<accession>A0A0L0TEQ7</accession>
<dbReference type="InterPro" id="IPR056156">
    <property type="entry name" value="TPR_IF140_C"/>
</dbReference>
<evidence type="ECO:0000256" key="4">
    <source>
        <dbReference type="ARBA" id="ARBA00023069"/>
    </source>
</evidence>
<reference evidence="10" key="2">
    <citation type="submission" date="2009-11" db="EMBL/GenBank/DDBJ databases">
        <title>The Genome Sequence of Allomyces macrogynus strain ATCC 38327.</title>
        <authorList>
            <consortium name="The Broad Institute Genome Sequencing Platform"/>
            <person name="Russ C."/>
            <person name="Cuomo C."/>
            <person name="Shea T."/>
            <person name="Young S.K."/>
            <person name="Zeng Q."/>
            <person name="Koehrsen M."/>
            <person name="Haas B."/>
            <person name="Borodovsky M."/>
            <person name="Guigo R."/>
            <person name="Alvarado L."/>
            <person name="Berlin A."/>
            <person name="Borenstein D."/>
            <person name="Chen Z."/>
            <person name="Engels R."/>
            <person name="Freedman E."/>
            <person name="Gellesch M."/>
            <person name="Goldberg J."/>
            <person name="Griggs A."/>
            <person name="Gujja S."/>
            <person name="Heiman D."/>
            <person name="Hepburn T."/>
            <person name="Howarth C."/>
            <person name="Jen D."/>
            <person name="Larson L."/>
            <person name="Lewis B."/>
            <person name="Mehta T."/>
            <person name="Park D."/>
            <person name="Pearson M."/>
            <person name="Roberts A."/>
            <person name="Saif S."/>
            <person name="Shenoy N."/>
            <person name="Sisk P."/>
            <person name="Stolte C."/>
            <person name="Sykes S."/>
            <person name="Walk T."/>
            <person name="White J."/>
            <person name="Yandava C."/>
            <person name="Burger G."/>
            <person name="Gray M.W."/>
            <person name="Holland P.W.H."/>
            <person name="King N."/>
            <person name="Lang F.B.F."/>
            <person name="Roger A.J."/>
            <person name="Ruiz-Trillo I."/>
            <person name="Lander E."/>
            <person name="Nusbaum C."/>
        </authorList>
    </citation>
    <scope>NUCLEOTIDE SEQUENCE [LARGE SCALE GENOMIC DNA]</scope>
    <source>
        <strain evidence="10">ATCC 38327</strain>
    </source>
</reference>
<dbReference type="STRING" id="578462.A0A0L0TEQ7"/>
<dbReference type="OrthoDB" id="10258787at2759"/>
<evidence type="ECO:0000256" key="1">
    <source>
        <dbReference type="ARBA" id="ARBA00004138"/>
    </source>
</evidence>
<protein>
    <submittedName>
        <fullName evidence="9">Uncharacterized protein</fullName>
    </submittedName>
</protein>
<feature type="region of interest" description="Disordered" evidence="6">
    <location>
        <begin position="190"/>
        <end position="211"/>
    </location>
</feature>
<sequence length="1260" mass="135207">MPRWLDSDLRQDGILAAQWHPRLPLLLTTTTTTLAVYSSSADQVASIPIPAPAAPSGNSSSANRNGTSTATAAATTPATVPTAWHPIRRGFAAGFTDGSIATWMDGRITILGTASTTTTGSSSRGNATSHKAAVAGLAWISLPASKDLRLVTVDTDGLVLVWKVDSGSGKLTKVCDYRVTDGEFLHVAPFPTTPDSAEPAKPADGSKAGSRPAAALPVQFLLATTSQIMLMTDAASAHPLYAVTTSPLIKVMFPPNGRGELSLFTVVDLRIATVQHVKVGVGAHQQQKCRWSACWVAPTVVAVCNGGQVVRIVDFLGEDSGSLELETGTDSGHIATWSGKMTMSAEEDRMVRTWQIQPKMSVSACVDAVAFHPALPMLYALRRGQLRLLVEHSETLAISTDAVALQTSLSAVDVIPVASMPVVGASTSTRSGGAVSISALTIKFHAMALGPAHLVLWNGTTAQVWNFRDKTMIAQFSHAAVAMAVVGDATLVQSHGDACAPVRALGQVTAGARAGSLSVESLANAAGNLVALVVQTGTVDVLVVYSVERQCVMRSSGGLIPTEIAWDQTDARFLVAETQVGEDQHAAQVYFVHASTVTAHNTPQPLRGRLVAVHLPYYVTLAPETASTGGAGLERDLANDFRDLGTDALSDRKTVLAMIEFQSALVCGNIDEAFRVVPVKSKAIWTSLCTMCIKTGNLTAAIKCIGLAGNAMAAKLVREATDRVEKLGILAVHMGLVDEAVQLYTKEERWDLLARLHESQGAWDAALHVAETKDRISVARVHFEYGVHCEQVGEYDSAVREYGMSDGVHRVPKLLLPNPSALETYLRSSASLAHAKWLAQYVEAQGRADDAQALYVKAGDTLSAVRMLCELGKRRDARDLADRANDAAASYHLAQHYEKQGKFKDAVAQFARAQCVSHAVQLAKQHDLLDDLMHLAMRAPRAIMLDVAAYFEHRHEELRQNPAAAVTPTSPTRRGSKSAAPASSAAGQLVERAIRLYLRAGDAARALDLAFDEQKFDLIMVIVEALTTAASGTGGATADARTLQRCAEYLLLHHQTRKAVDLYLLAKDYSTALQLCLDKKIELTEAWIDSAFPPGLPANVLVAIADACMAQGNYEVACKKYTQAGDKLSAVKALIKTGNVDQVIYFAGVSGAKSKDIYILAANFLQTRDWRATPAILKHIVTFYTKAKAFDHLSSFFEACAQVEIDEYSSYEKVRIAPASAQRWRKIRCADAFFSSRRSARSRRPTSARPSRSCLTRKRG</sequence>
<dbReference type="InterPro" id="IPR015943">
    <property type="entry name" value="WD40/YVTN_repeat-like_dom_sf"/>
</dbReference>
<feature type="region of interest" description="Disordered" evidence="6">
    <location>
        <begin position="52"/>
        <end position="79"/>
    </location>
</feature>
<dbReference type="GO" id="GO:0036064">
    <property type="term" value="C:ciliary basal body"/>
    <property type="evidence" value="ECO:0007669"/>
    <property type="project" value="TreeGrafter"/>
</dbReference>
<dbReference type="InterPro" id="IPR056168">
    <property type="entry name" value="TPR_IF140/IFT172/WDR19"/>
</dbReference>
<dbReference type="InterPro" id="IPR036322">
    <property type="entry name" value="WD40_repeat_dom_sf"/>
</dbReference>
<dbReference type="Pfam" id="PF24760">
    <property type="entry name" value="TPR_IF140_C"/>
    <property type="match status" value="1"/>
</dbReference>
<dbReference type="Pfam" id="PF24762">
    <property type="entry name" value="TPR_IF140-IFT172"/>
    <property type="match status" value="2"/>
</dbReference>
<comment type="subcellular location">
    <subcellularLocation>
        <location evidence="1">Cell projection</location>
        <location evidence="1">Cilium</location>
    </subcellularLocation>
</comment>
<dbReference type="VEuPathDB" id="FungiDB:AMAG_17287"/>
<feature type="domain" description="IF140 C-terminal TPR" evidence="7">
    <location>
        <begin position="1191"/>
        <end position="1221"/>
    </location>
</feature>
<feature type="region of interest" description="Disordered" evidence="6">
    <location>
        <begin position="1238"/>
        <end position="1260"/>
    </location>
</feature>
<dbReference type="SUPFAM" id="SSF50978">
    <property type="entry name" value="WD40 repeat-like"/>
    <property type="match status" value="1"/>
</dbReference>
<evidence type="ECO:0000259" key="7">
    <source>
        <dbReference type="Pfam" id="PF24760"/>
    </source>
</evidence>
<feature type="domain" description="IF140/IFT172/WDR19 TPR" evidence="8">
    <location>
        <begin position="668"/>
        <end position="957"/>
    </location>
</feature>
<name>A0A0L0TEQ7_ALLM3</name>
<dbReference type="Gene3D" id="1.25.40.470">
    <property type="match status" value="2"/>
</dbReference>
<dbReference type="Gene3D" id="2.130.10.10">
    <property type="entry name" value="YVTN repeat-like/Quinoprotein amine dehydrogenase"/>
    <property type="match status" value="1"/>
</dbReference>
<dbReference type="GO" id="GO:0030991">
    <property type="term" value="C:intraciliary transport particle A"/>
    <property type="evidence" value="ECO:0007669"/>
    <property type="project" value="TreeGrafter"/>
</dbReference>
<gene>
    <name evidence="9" type="ORF">AMAG_17287</name>
</gene>
<dbReference type="AlphaFoldDB" id="A0A0L0TEQ7"/>
<dbReference type="GO" id="GO:0035721">
    <property type="term" value="P:intraciliary retrograde transport"/>
    <property type="evidence" value="ECO:0007669"/>
    <property type="project" value="TreeGrafter"/>
</dbReference>
<evidence type="ECO:0000256" key="6">
    <source>
        <dbReference type="SAM" id="MobiDB-lite"/>
    </source>
</evidence>
<keyword evidence="3" id="KW-0677">Repeat</keyword>
<evidence type="ECO:0000256" key="2">
    <source>
        <dbReference type="ARBA" id="ARBA00022574"/>
    </source>
</evidence>
<dbReference type="GO" id="GO:0005930">
    <property type="term" value="C:axoneme"/>
    <property type="evidence" value="ECO:0007669"/>
    <property type="project" value="TreeGrafter"/>
</dbReference>
<keyword evidence="10" id="KW-1185">Reference proteome</keyword>
<dbReference type="PANTHER" id="PTHR15722">
    <property type="entry name" value="IFT140/172-RELATED"/>
    <property type="match status" value="1"/>
</dbReference>
<dbReference type="eggNOG" id="KOG3617">
    <property type="taxonomic scope" value="Eukaryota"/>
</dbReference>
<evidence type="ECO:0000313" key="9">
    <source>
        <dbReference type="EMBL" id="KNE73141.1"/>
    </source>
</evidence>
<dbReference type="PANTHER" id="PTHR15722:SF7">
    <property type="entry name" value="INTRAFLAGELLAR TRANSPORT PROTEIN 140 HOMOLOG"/>
    <property type="match status" value="1"/>
</dbReference>
<evidence type="ECO:0000259" key="8">
    <source>
        <dbReference type="Pfam" id="PF24762"/>
    </source>
</evidence>
<proteinExistence type="predicted"/>
<reference evidence="9 10" key="1">
    <citation type="submission" date="2009-11" db="EMBL/GenBank/DDBJ databases">
        <title>Annotation of Allomyces macrogynus ATCC 38327.</title>
        <authorList>
            <consortium name="The Broad Institute Genome Sequencing Platform"/>
            <person name="Russ C."/>
            <person name="Cuomo C."/>
            <person name="Burger G."/>
            <person name="Gray M.W."/>
            <person name="Holland P.W.H."/>
            <person name="King N."/>
            <person name="Lang F.B.F."/>
            <person name="Roger A.J."/>
            <person name="Ruiz-Trillo I."/>
            <person name="Young S.K."/>
            <person name="Zeng Q."/>
            <person name="Gargeya S."/>
            <person name="Fitzgerald M."/>
            <person name="Haas B."/>
            <person name="Abouelleil A."/>
            <person name="Alvarado L."/>
            <person name="Arachchi H.M."/>
            <person name="Berlin A."/>
            <person name="Chapman S.B."/>
            <person name="Gearin G."/>
            <person name="Goldberg J."/>
            <person name="Griggs A."/>
            <person name="Gujja S."/>
            <person name="Hansen M."/>
            <person name="Heiman D."/>
            <person name="Howarth C."/>
            <person name="Larimer J."/>
            <person name="Lui A."/>
            <person name="MacDonald P.J.P."/>
            <person name="McCowen C."/>
            <person name="Montmayeur A."/>
            <person name="Murphy C."/>
            <person name="Neiman D."/>
            <person name="Pearson M."/>
            <person name="Priest M."/>
            <person name="Roberts A."/>
            <person name="Saif S."/>
            <person name="Shea T."/>
            <person name="Sisk P."/>
            <person name="Stolte C."/>
            <person name="Sykes S."/>
            <person name="Wortman J."/>
            <person name="Nusbaum C."/>
            <person name="Birren B."/>
        </authorList>
    </citation>
    <scope>NUCLEOTIDE SEQUENCE [LARGE SCALE GENOMIC DNA]</scope>
    <source>
        <strain evidence="9 10">ATCC 38327</strain>
    </source>
</reference>
<dbReference type="Proteomes" id="UP000054350">
    <property type="component" value="Unassembled WGS sequence"/>
</dbReference>
<keyword evidence="5" id="KW-0966">Cell projection</keyword>
<evidence type="ECO:0000313" key="10">
    <source>
        <dbReference type="Proteomes" id="UP000054350"/>
    </source>
</evidence>
<keyword evidence="4" id="KW-0969">Cilium</keyword>
<organism evidence="9 10">
    <name type="scientific">Allomyces macrogynus (strain ATCC 38327)</name>
    <name type="common">Allomyces javanicus var. macrogynus</name>
    <dbReference type="NCBI Taxonomy" id="578462"/>
    <lineage>
        <taxon>Eukaryota</taxon>
        <taxon>Fungi</taxon>
        <taxon>Fungi incertae sedis</taxon>
        <taxon>Blastocladiomycota</taxon>
        <taxon>Blastocladiomycetes</taxon>
        <taxon>Blastocladiales</taxon>
        <taxon>Blastocladiaceae</taxon>
        <taxon>Allomyces</taxon>
    </lineage>
</organism>
<keyword evidence="2" id="KW-0853">WD repeat</keyword>